<keyword evidence="2" id="KW-1133">Transmembrane helix</keyword>
<dbReference type="EMBL" id="CP001104">
    <property type="protein sequence ID" value="ACR71293.1"/>
    <property type="molecule type" value="Genomic_DNA"/>
</dbReference>
<dbReference type="GO" id="GO:0051999">
    <property type="term" value="P:mannosyl-inositol phosphorylceramide biosynthetic process"/>
    <property type="evidence" value="ECO:0007669"/>
    <property type="project" value="TreeGrafter"/>
</dbReference>
<dbReference type="PANTHER" id="PTHR32385:SF15">
    <property type="entry name" value="INOSITOL PHOSPHOCERAMIDE MANNOSYLTRANSFERASE 1"/>
    <property type="match status" value="1"/>
</dbReference>
<accession>C4Z2N8</accession>
<dbReference type="RefSeq" id="WP_012738530.1">
    <property type="nucleotide sequence ID" value="NC_012778.1"/>
</dbReference>
<keyword evidence="2" id="KW-0472">Membrane</keyword>
<name>C4Z2N8_LACE2</name>
<dbReference type="Proteomes" id="UP000001476">
    <property type="component" value="Chromosome"/>
</dbReference>
<dbReference type="GeneID" id="41355033"/>
<evidence type="ECO:0000313" key="4">
    <source>
        <dbReference type="Proteomes" id="UP000001476"/>
    </source>
</evidence>
<dbReference type="PANTHER" id="PTHR32385">
    <property type="entry name" value="MANNOSYL PHOSPHORYLINOSITOL CERAMIDE SYNTHASE"/>
    <property type="match status" value="1"/>
</dbReference>
<dbReference type="Pfam" id="PF04488">
    <property type="entry name" value="Gly_transf_sug"/>
    <property type="match status" value="1"/>
</dbReference>
<dbReference type="STRING" id="515620.EUBELI_00257"/>
<dbReference type="KEGG" id="eel:EUBELI_00257"/>
<dbReference type="eggNOG" id="COG3774">
    <property type="taxonomic scope" value="Bacteria"/>
</dbReference>
<keyword evidence="1" id="KW-0808">Transferase</keyword>
<organism evidence="3 4">
    <name type="scientific">Lachnospira eligens (strain ATCC 27750 / DSM 3376 / VPI C15-48 / C15-B4)</name>
    <name type="common">Eubacterium eligens</name>
    <dbReference type="NCBI Taxonomy" id="515620"/>
    <lineage>
        <taxon>Bacteria</taxon>
        <taxon>Bacillati</taxon>
        <taxon>Bacillota</taxon>
        <taxon>Clostridia</taxon>
        <taxon>Lachnospirales</taxon>
        <taxon>Lachnospiraceae</taxon>
        <taxon>Lachnospira</taxon>
    </lineage>
</organism>
<dbReference type="InterPro" id="IPR051706">
    <property type="entry name" value="Glycosyltransferase_domain"/>
</dbReference>
<gene>
    <name evidence="3" type="ordered locus">EUBELI_00257</name>
</gene>
<dbReference type="InterPro" id="IPR029044">
    <property type="entry name" value="Nucleotide-diphossugar_trans"/>
</dbReference>
<dbReference type="CAZy" id="GT32">
    <property type="family name" value="Glycosyltransferase Family 32"/>
</dbReference>
<dbReference type="GO" id="GO:0000030">
    <property type="term" value="F:mannosyltransferase activity"/>
    <property type="evidence" value="ECO:0007669"/>
    <property type="project" value="TreeGrafter"/>
</dbReference>
<keyword evidence="2" id="KW-0812">Transmembrane</keyword>
<dbReference type="AlphaFoldDB" id="C4Z2N8"/>
<dbReference type="HOGENOM" id="CLU_731134_0_0_9"/>
<evidence type="ECO:0008006" key="5">
    <source>
        <dbReference type="Google" id="ProtNLM"/>
    </source>
</evidence>
<dbReference type="InterPro" id="IPR007577">
    <property type="entry name" value="GlycoTrfase_DXD_sugar-bd_CS"/>
</dbReference>
<feature type="transmembrane region" description="Helical" evidence="2">
    <location>
        <begin position="21"/>
        <end position="40"/>
    </location>
</feature>
<reference evidence="3 4" key="1">
    <citation type="journal article" date="2009" name="Proc. Natl. Acad. Sci. U.S.A.">
        <title>Characterizing a model human gut microbiota composed of members of its two dominant bacterial phyla.</title>
        <authorList>
            <person name="Mahowald M.A."/>
            <person name="Rey F.E."/>
            <person name="Seedorf H."/>
            <person name="Turnbaugh P.J."/>
            <person name="Fulton R.S."/>
            <person name="Wollam A."/>
            <person name="Shah N."/>
            <person name="Wang C."/>
            <person name="Magrini V."/>
            <person name="Wilson R.K."/>
            <person name="Cantarel B.L."/>
            <person name="Coutinho P.M."/>
            <person name="Henrissat B."/>
            <person name="Crock L.W."/>
            <person name="Russell A."/>
            <person name="Verberkmoes N.C."/>
            <person name="Hettich R.L."/>
            <person name="Gordon J.I."/>
        </authorList>
    </citation>
    <scope>NUCLEOTIDE SEQUENCE [LARGE SCALE GENOMIC DNA]</scope>
    <source>
        <strain evidence="4">ATCC 27750 / DSM 3376 / VPI C15-48 / C15-B4</strain>
    </source>
</reference>
<dbReference type="Gene3D" id="3.90.550.20">
    <property type="match status" value="1"/>
</dbReference>
<proteinExistence type="predicted"/>
<dbReference type="Gene3D" id="3.40.50.720">
    <property type="entry name" value="NAD(P)-binding Rossmann-like Domain"/>
    <property type="match status" value="1"/>
</dbReference>
<keyword evidence="4" id="KW-1185">Reference proteome</keyword>
<dbReference type="GO" id="GO:0016020">
    <property type="term" value="C:membrane"/>
    <property type="evidence" value="ECO:0007669"/>
    <property type="project" value="GOC"/>
</dbReference>
<sequence length="375" mass="43422">MVLKFDSFDKIREYVNKKETPVVIYGAGMIGQIIMPYIVVEYGIVDKLLFYVDGDSKKQNETIHIGNRNIEIKSLDVLPDIPKDAVILITTSNYTGVISMLNTIEELRENIVAIIPVILALNAEQMPDSSMITESKKFNIPKKIHYCWFSGNPMPDYLNKCIESWKKFCPDYEIIRWDEDNYNVEKNLYMKQAYEAKKWGFVPDIARLDILYNYGGLYIDTDVEVIRNLDDLLKYEAFAGVEKWGNINMGGCSGAVPHHPVIKEMLDFRKNEPFVMQDGSFNLTTCGYYETMPLIKKGFKPNNTVQNIAGMTIFSSDYFHPYDYMSGETCITKNTYSIHHFNGGWLDEKHRKDREKTKKEYQCIINSIKRLSRNV</sequence>
<evidence type="ECO:0000256" key="2">
    <source>
        <dbReference type="SAM" id="Phobius"/>
    </source>
</evidence>
<dbReference type="SUPFAM" id="SSF53448">
    <property type="entry name" value="Nucleotide-diphospho-sugar transferases"/>
    <property type="match status" value="1"/>
</dbReference>
<evidence type="ECO:0000313" key="3">
    <source>
        <dbReference type="EMBL" id="ACR71293.1"/>
    </source>
</evidence>
<evidence type="ECO:0000256" key="1">
    <source>
        <dbReference type="ARBA" id="ARBA00022679"/>
    </source>
</evidence>
<protein>
    <recommendedName>
        <fullName evidence="5">Mannosyltransferase OCH1 and related enzymes</fullName>
    </recommendedName>
</protein>